<dbReference type="AlphaFoldDB" id="A0A7Y3T065"/>
<name>A0A7Y3T065_9CLOT</name>
<reference evidence="2 3" key="1">
    <citation type="submission" date="2020-05" db="EMBL/GenBank/DDBJ databases">
        <title>Complete genome of Clostridium estertheticum subspecies estertheticum, isolated from Vacuum packed lamb meat from New Zealand imported to Switzerland.</title>
        <authorList>
            <person name="Wambui J."/>
            <person name="Stevens M.J.A."/>
            <person name="Stephan R."/>
        </authorList>
    </citation>
    <scope>NUCLEOTIDE SEQUENCE [LARGE SCALE GENOMIC DNA]</scope>
    <source>
        <strain evidence="2 3">CEST001</strain>
    </source>
</reference>
<sequence length="410" mass="47481">MSWLRFYPDVILKKGYVRSTIYFLGESKTIQLSKQDSDILNYLLNNSVEDCCEIYGGEDTQAVISRILKDGMGNLYKGKVVSEKYKPHIDFLPEQFFEPDFFIYQFYIQLPQDDIYDSYGEKDLLIHEGCNSCLIPKVKGMDTESYQKKILDNLDEMKLVRIKQFTLSGGNPMDCWEFVLKLLKKIKENYNCLTEIVFPVVNIPNYVLEDLKEYNILLKLSVMAQSMLEEDSSVLNQIKRIIAYDLEVKLNLIYDTNINIDMNYISKIVEECEIVGMDCTHLIHDCNNKLIALSTLPERVENINMDLYYTKRSCMNGKIAVTIDGNVRPCAFSSHVLGNLEKGVYSIFRKNLHSKYWNHSKENVSRCKGCENKFACIDCASIEEAIELNPDYLSVLCDYQPEQGIWTEPF</sequence>
<evidence type="ECO:0000313" key="3">
    <source>
        <dbReference type="Proteomes" id="UP000531659"/>
    </source>
</evidence>
<accession>A0A7Y3T065</accession>
<dbReference type="InterPro" id="IPR013785">
    <property type="entry name" value="Aldolase_TIM"/>
</dbReference>
<gene>
    <name evidence="2" type="ORF">HLQ16_22200</name>
</gene>
<comment type="caution">
    <text evidence="2">The sequence shown here is derived from an EMBL/GenBank/DDBJ whole genome shotgun (WGS) entry which is preliminary data.</text>
</comment>
<evidence type="ECO:0000259" key="1">
    <source>
        <dbReference type="Pfam" id="PF13186"/>
    </source>
</evidence>
<dbReference type="Gene3D" id="3.20.20.70">
    <property type="entry name" value="Aldolase class I"/>
    <property type="match status" value="1"/>
</dbReference>
<protein>
    <recommendedName>
        <fullName evidence="1">4Fe4S-binding SPASM domain-containing protein</fullName>
    </recommendedName>
</protein>
<evidence type="ECO:0000313" key="2">
    <source>
        <dbReference type="EMBL" id="NNU78606.1"/>
    </source>
</evidence>
<dbReference type="SUPFAM" id="SSF102114">
    <property type="entry name" value="Radical SAM enzymes"/>
    <property type="match status" value="1"/>
</dbReference>
<feature type="domain" description="4Fe4S-binding SPASM" evidence="1">
    <location>
        <begin position="315"/>
        <end position="371"/>
    </location>
</feature>
<proteinExistence type="predicted"/>
<dbReference type="InterPro" id="IPR023885">
    <property type="entry name" value="4Fe4S-binding_SPASM_dom"/>
</dbReference>
<organism evidence="2 3">
    <name type="scientific">Clostridium estertheticum</name>
    <dbReference type="NCBI Taxonomy" id="238834"/>
    <lineage>
        <taxon>Bacteria</taxon>
        <taxon>Bacillati</taxon>
        <taxon>Bacillota</taxon>
        <taxon>Clostridia</taxon>
        <taxon>Eubacteriales</taxon>
        <taxon>Clostridiaceae</taxon>
        <taxon>Clostridium</taxon>
    </lineage>
</organism>
<dbReference type="Pfam" id="PF13186">
    <property type="entry name" value="SPASM"/>
    <property type="match status" value="1"/>
</dbReference>
<dbReference type="Proteomes" id="UP000531659">
    <property type="component" value="Unassembled WGS sequence"/>
</dbReference>
<dbReference type="RefSeq" id="WP_171299151.1">
    <property type="nucleotide sequence ID" value="NZ_CP087101.1"/>
</dbReference>
<dbReference type="EMBL" id="JABEYB010000027">
    <property type="protein sequence ID" value="NNU78606.1"/>
    <property type="molecule type" value="Genomic_DNA"/>
</dbReference>
<dbReference type="InterPro" id="IPR058240">
    <property type="entry name" value="rSAM_sf"/>
</dbReference>